<comment type="caution">
    <text evidence="1">The sequence shown here is derived from an EMBL/GenBank/DDBJ whole genome shotgun (WGS) entry which is preliminary data.</text>
</comment>
<protein>
    <submittedName>
        <fullName evidence="1">Uncharacterized protein</fullName>
    </submittedName>
</protein>
<proteinExistence type="predicted"/>
<reference evidence="1 2" key="1">
    <citation type="submission" date="2021-01" db="EMBL/GenBank/DDBJ databases">
        <title>Chromosome-level genome assembly of a human fungal pathogen reveals clustering of transcriptionally co-regulated genes.</title>
        <authorList>
            <person name="Voorhies M."/>
            <person name="Cohen S."/>
            <person name="Shea T.P."/>
            <person name="Petrus S."/>
            <person name="Munoz J.F."/>
            <person name="Poplawski S."/>
            <person name="Goldman W.E."/>
            <person name="Michael T."/>
            <person name="Cuomo C.A."/>
            <person name="Sil A."/>
            <person name="Beyhan S."/>
        </authorList>
    </citation>
    <scope>NUCLEOTIDE SEQUENCE [LARGE SCALE GENOMIC DNA]</scope>
    <source>
        <strain evidence="1 2">G184AR</strain>
    </source>
</reference>
<evidence type="ECO:0000313" key="1">
    <source>
        <dbReference type="EMBL" id="KAG5293883.1"/>
    </source>
</evidence>
<evidence type="ECO:0000313" key="2">
    <source>
        <dbReference type="Proteomes" id="UP000670092"/>
    </source>
</evidence>
<dbReference type="VEuPathDB" id="FungiDB:I7I52_05351"/>
<gene>
    <name evidence="1" type="ORF">I7I52_05351</name>
</gene>
<organism evidence="1 2">
    <name type="scientific">Ajellomyces capsulatus</name>
    <name type="common">Darling's disease fungus</name>
    <name type="synonym">Histoplasma capsulatum</name>
    <dbReference type="NCBI Taxonomy" id="5037"/>
    <lineage>
        <taxon>Eukaryota</taxon>
        <taxon>Fungi</taxon>
        <taxon>Dikarya</taxon>
        <taxon>Ascomycota</taxon>
        <taxon>Pezizomycotina</taxon>
        <taxon>Eurotiomycetes</taxon>
        <taxon>Eurotiomycetidae</taxon>
        <taxon>Onygenales</taxon>
        <taxon>Ajellomycetaceae</taxon>
        <taxon>Histoplasma</taxon>
    </lineage>
</organism>
<name>A0A8H8CZ01_AJECA</name>
<dbReference type="EMBL" id="JAEVHI010000004">
    <property type="protein sequence ID" value="KAG5293883.1"/>
    <property type="molecule type" value="Genomic_DNA"/>
</dbReference>
<accession>A0A8H8CZ01</accession>
<sequence length="46" mass="5341">MRMWEIPSHYIITPTFMHSLGCSFDSCNIHLNPWVATPCWDLGGFQ</sequence>
<dbReference type="AlphaFoldDB" id="A0A8H8CZ01"/>
<dbReference type="Proteomes" id="UP000670092">
    <property type="component" value="Unassembled WGS sequence"/>
</dbReference>